<dbReference type="EMBL" id="FMYT01000009">
    <property type="protein sequence ID" value="SDC57243.1"/>
    <property type="molecule type" value="Genomic_DNA"/>
</dbReference>
<sequence>MRFTKINKSILKKTHNNYNNICPDEWVGKIIITGNKVDWQEKWIKNRNSKKPDIRRNLNHNNLIGIILESPHNDEFDRYGKALGPARGKTGINLEDYLIDKLEQFQINNNGKIPSGIYKIILINSIQYKCSLGFKTSVIRDRVWLNTWLNGGANCFLKRILNYKPKVVINLCTMGNHSMDPLYCPNYKIENISIRYNFLKNINKKFVQTSEGSIMHKGKRYYYKKYTDIDNNSGIKLNKLCYPLTGFVQSQLFKYKKFINIYYNKFPIFIRSYHPSSATFISNSFSNI</sequence>
<name>A0A1G6MNV8_9FIRM</name>
<dbReference type="AlphaFoldDB" id="A0A1G6MNV8"/>
<evidence type="ECO:0000313" key="2">
    <source>
        <dbReference type="Proteomes" id="UP000324896"/>
    </source>
</evidence>
<accession>A0A1G6MNV8</accession>
<evidence type="ECO:0008006" key="3">
    <source>
        <dbReference type="Google" id="ProtNLM"/>
    </source>
</evidence>
<proteinExistence type="predicted"/>
<protein>
    <recommendedName>
        <fullName evidence="3">Uracil DNA glycosylase superfamily protein</fullName>
    </recommendedName>
</protein>
<reference evidence="1 2" key="1">
    <citation type="submission" date="2016-10" db="EMBL/GenBank/DDBJ databases">
        <authorList>
            <person name="Varghese N."/>
            <person name="Submissions S."/>
        </authorList>
    </citation>
    <scope>NUCLEOTIDE SEQUENCE [LARGE SCALE GENOMIC DNA]</scope>
    <source>
        <strain evidence="1 2">WG10</strain>
    </source>
</reference>
<gene>
    <name evidence="1" type="ORF">SAMN04488597_10920</name>
</gene>
<evidence type="ECO:0000313" key="1">
    <source>
        <dbReference type="EMBL" id="SDC57243.1"/>
    </source>
</evidence>
<organism evidence="1 2">
    <name type="scientific">Halanaerobium congolense</name>
    <dbReference type="NCBI Taxonomy" id="54121"/>
    <lineage>
        <taxon>Bacteria</taxon>
        <taxon>Bacillati</taxon>
        <taxon>Bacillota</taxon>
        <taxon>Clostridia</taxon>
        <taxon>Halanaerobiales</taxon>
        <taxon>Halanaerobiaceae</taxon>
        <taxon>Halanaerobium</taxon>
    </lineage>
</organism>
<dbReference type="Proteomes" id="UP000324896">
    <property type="component" value="Unassembled WGS sequence"/>
</dbReference>
<dbReference type="RefSeq" id="WP_149796738.1">
    <property type="nucleotide sequence ID" value="NZ_FMYT01000009.1"/>
</dbReference>